<evidence type="ECO:0000256" key="4">
    <source>
        <dbReference type="ARBA" id="ARBA00022840"/>
    </source>
</evidence>
<sequence length="543" mass="59961">MLPSANTYEELREKFQWDIPEFFNIGVDICDKWADKDAAREALIFAEEDGPTTTYSFGDLKKLSNQLANLLLSQGIIRGDRVGILLPQAPETAFSHIAIHKLGGISIPLFSLFGEEALEYRLGNSGAKALITNNAGAAKLEKIRESLPELELILNIEGTDFGTRSLHAEMAEQSEDFTPVKTKAEDPAIIIYTSGTTGQPKGALHAHRTLLGHLPGVEMPHNMFPKEGDRFWTPADWAWIGGLIDVLLPSLHHGVTVVACRFKKFSGEAAFQLMQDLKIRNAFIPPTALKMMRQVENPKDRWTYSLRSLGSGGEALGAELIQWGQDTFGLTISEFYGQTECNLVVSTCAELMETRPGVTGKAVPGFDVQIVDDKGTVLEAGQLGNIGVRAPNPVMFLQYWNNPEATKKKFSGEFLITGDKGVMDKDGWIQFVGRDDDVITSSGYRIGPGEIEDCLLKHDTVAMAGVIGKPDKLRTEIVKAYIVLKEGVEPSDELAKELSDFVKQRLAAHEYPRELEFVEALPMTTTGKVIRRELRARAIDEEV</sequence>
<keyword evidence="4" id="KW-0067">ATP-binding</keyword>
<comment type="similarity">
    <text evidence="1">Belongs to the ATP-dependent AMP-binding enzyme family.</text>
</comment>
<dbReference type="RefSeq" id="WP_093523637.1">
    <property type="nucleotide sequence ID" value="NZ_FOSK01000017.1"/>
</dbReference>
<name>A0A1I4F5T7_9HYPH</name>
<organism evidence="7 8">
    <name type="scientific">Pseudovibrio ascidiaceicola</name>
    <dbReference type="NCBI Taxonomy" id="285279"/>
    <lineage>
        <taxon>Bacteria</taxon>
        <taxon>Pseudomonadati</taxon>
        <taxon>Pseudomonadota</taxon>
        <taxon>Alphaproteobacteria</taxon>
        <taxon>Hyphomicrobiales</taxon>
        <taxon>Stappiaceae</taxon>
        <taxon>Pseudovibrio</taxon>
    </lineage>
</organism>
<proteinExistence type="inferred from homology"/>
<gene>
    <name evidence="7" type="ORF">SAMN04488518_11784</name>
</gene>
<dbReference type="Gene3D" id="3.30.300.30">
    <property type="match status" value="1"/>
</dbReference>
<dbReference type="InterPro" id="IPR049515">
    <property type="entry name" value="MACS_put"/>
</dbReference>
<dbReference type="InterPro" id="IPR051087">
    <property type="entry name" value="Mitochondrial_ACSM"/>
</dbReference>
<keyword evidence="2" id="KW-0436">Ligase</keyword>
<feature type="domain" description="AMP-dependent synthetase/ligase" evidence="5">
    <location>
        <begin position="31"/>
        <end position="400"/>
    </location>
</feature>
<dbReference type="SUPFAM" id="SSF56801">
    <property type="entry name" value="Acetyl-CoA synthetase-like"/>
    <property type="match status" value="1"/>
</dbReference>
<dbReference type="Pfam" id="PF00501">
    <property type="entry name" value="AMP-binding"/>
    <property type="match status" value="1"/>
</dbReference>
<evidence type="ECO:0000259" key="5">
    <source>
        <dbReference type="Pfam" id="PF00501"/>
    </source>
</evidence>
<dbReference type="PANTHER" id="PTHR43605:SF10">
    <property type="entry name" value="ACYL-COA SYNTHETASE MEDIUM CHAIN FAMILY MEMBER 3"/>
    <property type="match status" value="1"/>
</dbReference>
<feature type="domain" description="AMP-binding enzyme C-terminal" evidence="6">
    <location>
        <begin position="450"/>
        <end position="528"/>
    </location>
</feature>
<keyword evidence="3" id="KW-0547">Nucleotide-binding</keyword>
<dbReference type="Pfam" id="PF13193">
    <property type="entry name" value="AMP-binding_C"/>
    <property type="match status" value="1"/>
</dbReference>
<reference evidence="7 8" key="1">
    <citation type="submission" date="2016-10" db="EMBL/GenBank/DDBJ databases">
        <authorList>
            <person name="Varghese N."/>
            <person name="Submissions S."/>
        </authorList>
    </citation>
    <scope>NUCLEOTIDE SEQUENCE [LARGE SCALE GENOMIC DNA]</scope>
    <source>
        <strain evidence="7 8">DSM 16392</strain>
    </source>
</reference>
<dbReference type="InterPro" id="IPR045851">
    <property type="entry name" value="AMP-bd_C_sf"/>
</dbReference>
<accession>A0A1I4F5T7</accession>
<dbReference type="InterPro" id="IPR042099">
    <property type="entry name" value="ANL_N_sf"/>
</dbReference>
<evidence type="ECO:0000256" key="3">
    <source>
        <dbReference type="ARBA" id="ARBA00022741"/>
    </source>
</evidence>
<evidence type="ECO:0000259" key="6">
    <source>
        <dbReference type="Pfam" id="PF13193"/>
    </source>
</evidence>
<dbReference type="Gene3D" id="3.40.50.12780">
    <property type="entry name" value="N-terminal domain of ligase-like"/>
    <property type="match status" value="1"/>
</dbReference>
<dbReference type="InterPro" id="IPR025110">
    <property type="entry name" value="AMP-bd_C"/>
</dbReference>
<dbReference type="Proteomes" id="UP000199598">
    <property type="component" value="Unassembled WGS sequence"/>
</dbReference>
<dbReference type="CDD" id="cd05971">
    <property type="entry name" value="MACS_like_3"/>
    <property type="match status" value="1"/>
</dbReference>
<evidence type="ECO:0000313" key="7">
    <source>
        <dbReference type="EMBL" id="SFL12823.1"/>
    </source>
</evidence>
<evidence type="ECO:0000256" key="1">
    <source>
        <dbReference type="ARBA" id="ARBA00006432"/>
    </source>
</evidence>
<dbReference type="PANTHER" id="PTHR43605">
    <property type="entry name" value="ACYL-COENZYME A SYNTHETASE"/>
    <property type="match status" value="1"/>
</dbReference>
<dbReference type="EMBL" id="FOSK01000017">
    <property type="protein sequence ID" value="SFL12823.1"/>
    <property type="molecule type" value="Genomic_DNA"/>
</dbReference>
<dbReference type="InterPro" id="IPR000873">
    <property type="entry name" value="AMP-dep_synth/lig_dom"/>
</dbReference>
<dbReference type="PROSITE" id="PS00455">
    <property type="entry name" value="AMP_BINDING"/>
    <property type="match status" value="1"/>
</dbReference>
<evidence type="ECO:0000313" key="8">
    <source>
        <dbReference type="Proteomes" id="UP000199598"/>
    </source>
</evidence>
<protein>
    <submittedName>
        <fullName evidence="7">Acetyl-CoA synthetase</fullName>
    </submittedName>
</protein>
<keyword evidence="8" id="KW-1185">Reference proteome</keyword>
<dbReference type="InterPro" id="IPR020845">
    <property type="entry name" value="AMP-binding_CS"/>
</dbReference>
<comment type="caution">
    <text evidence="7">The sequence shown here is derived from an EMBL/GenBank/DDBJ whole genome shotgun (WGS) entry which is preliminary data.</text>
</comment>
<evidence type="ECO:0000256" key="2">
    <source>
        <dbReference type="ARBA" id="ARBA00022598"/>
    </source>
</evidence>